<keyword evidence="5" id="KW-0547">Nucleotide-binding</keyword>
<dbReference type="RefSeq" id="WP_062421308.1">
    <property type="nucleotide sequence ID" value="NZ_BBYA01000008.1"/>
</dbReference>
<comment type="catalytic activity">
    <reaction evidence="1">
        <text>6-hydroxymethyl-7,8-dihydropterin + ATP = (7,8-dihydropterin-6-yl)methyl diphosphate + AMP + H(+)</text>
        <dbReference type="Rhea" id="RHEA:11412"/>
        <dbReference type="ChEBI" id="CHEBI:15378"/>
        <dbReference type="ChEBI" id="CHEBI:30616"/>
        <dbReference type="ChEBI" id="CHEBI:44841"/>
        <dbReference type="ChEBI" id="CHEBI:72950"/>
        <dbReference type="ChEBI" id="CHEBI:456215"/>
        <dbReference type="EC" id="2.7.6.3"/>
    </reaction>
</comment>
<dbReference type="InterPro" id="IPR035907">
    <property type="entry name" value="Hppk_sf"/>
</dbReference>
<keyword evidence="6" id="KW-0418">Kinase</keyword>
<dbReference type="Proteomes" id="UP000050430">
    <property type="component" value="Unassembled WGS sequence"/>
</dbReference>
<dbReference type="GO" id="GO:0046656">
    <property type="term" value="P:folic acid biosynthetic process"/>
    <property type="evidence" value="ECO:0007669"/>
    <property type="project" value="UniProtKB-KW"/>
</dbReference>
<evidence type="ECO:0000259" key="9">
    <source>
        <dbReference type="PROSITE" id="PS00794"/>
    </source>
</evidence>
<dbReference type="PROSITE" id="PS00794">
    <property type="entry name" value="HPPK"/>
    <property type="match status" value="1"/>
</dbReference>
<comment type="caution">
    <text evidence="10">The sequence shown here is derived from an EMBL/GenBank/DDBJ whole genome shotgun (WGS) entry which is preliminary data.</text>
</comment>
<feature type="domain" description="7,8-dihydro-6-hydroxymethylpterin-pyrophosphokinase" evidence="9">
    <location>
        <begin position="91"/>
        <end position="102"/>
    </location>
</feature>
<dbReference type="EC" id="2.7.6.3" evidence="3"/>
<dbReference type="CDD" id="cd00483">
    <property type="entry name" value="HPPK"/>
    <property type="match status" value="1"/>
</dbReference>
<accession>A0A0N8GLJ0</accession>
<name>A0A0N8GLJ0_9CHLR</name>
<evidence type="ECO:0000313" key="11">
    <source>
        <dbReference type="Proteomes" id="UP000050430"/>
    </source>
</evidence>
<proteinExistence type="predicted"/>
<dbReference type="GO" id="GO:0005524">
    <property type="term" value="F:ATP binding"/>
    <property type="evidence" value="ECO:0007669"/>
    <property type="project" value="UniProtKB-KW"/>
</dbReference>
<dbReference type="InterPro" id="IPR000550">
    <property type="entry name" value="Hppk"/>
</dbReference>
<dbReference type="Pfam" id="PF01288">
    <property type="entry name" value="HPPK"/>
    <property type="match status" value="1"/>
</dbReference>
<dbReference type="NCBIfam" id="TIGR01498">
    <property type="entry name" value="folK"/>
    <property type="match status" value="1"/>
</dbReference>
<keyword evidence="4" id="KW-0808">Transferase</keyword>
<evidence type="ECO:0000256" key="4">
    <source>
        <dbReference type="ARBA" id="ARBA00022679"/>
    </source>
</evidence>
<evidence type="ECO:0000256" key="8">
    <source>
        <dbReference type="ARBA" id="ARBA00022909"/>
    </source>
</evidence>
<evidence type="ECO:0000256" key="7">
    <source>
        <dbReference type="ARBA" id="ARBA00022840"/>
    </source>
</evidence>
<evidence type="ECO:0000256" key="3">
    <source>
        <dbReference type="ARBA" id="ARBA00013253"/>
    </source>
</evidence>
<evidence type="ECO:0000256" key="2">
    <source>
        <dbReference type="ARBA" id="ARBA00005051"/>
    </source>
</evidence>
<evidence type="ECO:0000313" key="10">
    <source>
        <dbReference type="EMBL" id="KPL72634.1"/>
    </source>
</evidence>
<dbReference type="PANTHER" id="PTHR43071">
    <property type="entry name" value="2-AMINO-4-HYDROXY-6-HYDROXYMETHYLDIHYDROPTERIDINE PYROPHOSPHOKINASE"/>
    <property type="match status" value="1"/>
</dbReference>
<sequence length="161" mass="17767">MHSNKMGEAVILLGSNIDPARNIRLGALELKTHFSIIKTSSVWLTPAVGTTGPDFYNAAVTCTTDLDADSIKFTILRPIEEKLGRVRTTDKYAPRTIDLDVIILNNQVLDKRLWKTAFMFLPIAEITPDFPHPDGSVTLAQIATRLAPTSGARRIQGFSLF</sequence>
<evidence type="ECO:0000256" key="1">
    <source>
        <dbReference type="ARBA" id="ARBA00000198"/>
    </source>
</evidence>
<dbReference type="SUPFAM" id="SSF55083">
    <property type="entry name" value="6-hydroxymethyl-7,8-dihydropterin pyrophosphokinase, HPPK"/>
    <property type="match status" value="1"/>
</dbReference>
<protein>
    <recommendedName>
        <fullName evidence="3">2-amino-4-hydroxy-6-hydroxymethyldihydropteridine diphosphokinase</fullName>
        <ecNumber evidence="3">2.7.6.3</ecNumber>
    </recommendedName>
</protein>
<dbReference type="STRING" id="229920.ADM99_05910"/>
<comment type="pathway">
    <text evidence="2">Cofactor biosynthesis; tetrahydrofolate biosynthesis; 2-amino-4-hydroxy-6-hydroxymethyl-7,8-dihydropteridine diphosphate from 7,8-dihydroneopterin triphosphate: step 4/4.</text>
</comment>
<keyword evidence="11" id="KW-1185">Reference proteome</keyword>
<dbReference type="OrthoDB" id="9808041at2"/>
<dbReference type="PANTHER" id="PTHR43071:SF1">
    <property type="entry name" value="2-AMINO-4-HYDROXY-6-HYDROXYMETHYLDIHYDROPTERIDINE PYROPHOSPHOKINASE"/>
    <property type="match status" value="1"/>
</dbReference>
<evidence type="ECO:0000256" key="6">
    <source>
        <dbReference type="ARBA" id="ARBA00022777"/>
    </source>
</evidence>
<dbReference type="Gene3D" id="3.30.70.560">
    <property type="entry name" value="7,8-Dihydro-6-hydroxymethylpterin-pyrophosphokinase HPPK"/>
    <property type="match status" value="1"/>
</dbReference>
<evidence type="ECO:0000256" key="5">
    <source>
        <dbReference type="ARBA" id="ARBA00022741"/>
    </source>
</evidence>
<gene>
    <name evidence="10" type="ORF">ADM99_05910</name>
</gene>
<keyword evidence="7" id="KW-0067">ATP-binding</keyword>
<dbReference type="UniPathway" id="UPA00077">
    <property type="reaction ID" value="UER00155"/>
</dbReference>
<dbReference type="GO" id="GO:0016301">
    <property type="term" value="F:kinase activity"/>
    <property type="evidence" value="ECO:0007669"/>
    <property type="project" value="UniProtKB-KW"/>
</dbReference>
<dbReference type="AlphaFoldDB" id="A0A0N8GLJ0"/>
<dbReference type="GO" id="GO:0003848">
    <property type="term" value="F:2-amino-4-hydroxy-6-hydroxymethyldihydropteridine diphosphokinase activity"/>
    <property type="evidence" value="ECO:0007669"/>
    <property type="project" value="UniProtKB-EC"/>
</dbReference>
<reference evidence="10 11" key="1">
    <citation type="submission" date="2015-07" db="EMBL/GenBank/DDBJ databases">
        <title>Genome sequence of Leptolinea tardivitalis DSM 16556.</title>
        <authorList>
            <person name="Hemp J."/>
            <person name="Ward L.M."/>
            <person name="Pace L.A."/>
            <person name="Fischer W.W."/>
        </authorList>
    </citation>
    <scope>NUCLEOTIDE SEQUENCE [LARGE SCALE GENOMIC DNA]</scope>
    <source>
        <strain evidence="10 11">YMTK-2</strain>
    </source>
</reference>
<keyword evidence="8" id="KW-0289">Folate biosynthesis</keyword>
<organism evidence="10 11">
    <name type="scientific">Leptolinea tardivitalis</name>
    <dbReference type="NCBI Taxonomy" id="229920"/>
    <lineage>
        <taxon>Bacteria</taxon>
        <taxon>Bacillati</taxon>
        <taxon>Chloroflexota</taxon>
        <taxon>Anaerolineae</taxon>
        <taxon>Anaerolineales</taxon>
        <taxon>Anaerolineaceae</taxon>
        <taxon>Leptolinea</taxon>
    </lineage>
</organism>
<dbReference type="EMBL" id="LGCK01000007">
    <property type="protein sequence ID" value="KPL72634.1"/>
    <property type="molecule type" value="Genomic_DNA"/>
</dbReference>
<dbReference type="GO" id="GO:0046654">
    <property type="term" value="P:tetrahydrofolate biosynthetic process"/>
    <property type="evidence" value="ECO:0007669"/>
    <property type="project" value="UniProtKB-UniPathway"/>
</dbReference>